<name>A0A6J6B4M0_9ZZZZ</name>
<dbReference type="AlphaFoldDB" id="A0A6J6B4M0"/>
<keyword evidence="9" id="KW-0408">Iron</keyword>
<evidence type="ECO:0000313" key="11">
    <source>
        <dbReference type="EMBL" id="CAB4533627.1"/>
    </source>
</evidence>
<evidence type="ECO:0000256" key="5">
    <source>
        <dbReference type="ARBA" id="ARBA00022490"/>
    </source>
</evidence>
<dbReference type="GO" id="GO:0034628">
    <property type="term" value="P:'de novo' NAD+ biosynthetic process from L-aspartate"/>
    <property type="evidence" value="ECO:0007669"/>
    <property type="project" value="TreeGrafter"/>
</dbReference>
<dbReference type="NCBIfam" id="NF006883">
    <property type="entry name" value="PRK09375.2-4"/>
    <property type="match status" value="1"/>
</dbReference>
<comment type="cofactor">
    <cofactor evidence="1">
        <name>[4Fe-4S] cluster</name>
        <dbReference type="ChEBI" id="CHEBI:49883"/>
    </cofactor>
</comment>
<evidence type="ECO:0000256" key="3">
    <source>
        <dbReference type="ARBA" id="ARBA00012669"/>
    </source>
</evidence>
<dbReference type="EMBL" id="CAEZSK010000013">
    <property type="protein sequence ID" value="CAB4533627.1"/>
    <property type="molecule type" value="Genomic_DNA"/>
</dbReference>
<dbReference type="InterPro" id="IPR036094">
    <property type="entry name" value="NadA_sf"/>
</dbReference>
<evidence type="ECO:0000256" key="10">
    <source>
        <dbReference type="ARBA" id="ARBA00023014"/>
    </source>
</evidence>
<dbReference type="PANTHER" id="PTHR30573:SF0">
    <property type="entry name" value="QUINOLINATE SYNTHASE, CHLOROPLASTIC"/>
    <property type="match status" value="1"/>
</dbReference>
<evidence type="ECO:0000256" key="4">
    <source>
        <dbReference type="ARBA" id="ARBA00022485"/>
    </source>
</evidence>
<evidence type="ECO:0000256" key="8">
    <source>
        <dbReference type="ARBA" id="ARBA00022723"/>
    </source>
</evidence>
<protein>
    <recommendedName>
        <fullName evidence="3">quinolinate synthase</fullName>
        <ecNumber evidence="3">2.5.1.72</ecNumber>
    </recommendedName>
</protein>
<dbReference type="Pfam" id="PF02445">
    <property type="entry name" value="NadA"/>
    <property type="match status" value="1"/>
</dbReference>
<dbReference type="NCBIfam" id="TIGR00550">
    <property type="entry name" value="nadA"/>
    <property type="match status" value="1"/>
</dbReference>
<dbReference type="GO" id="GO:0005829">
    <property type="term" value="C:cytosol"/>
    <property type="evidence" value="ECO:0007669"/>
    <property type="project" value="TreeGrafter"/>
</dbReference>
<comment type="pathway">
    <text evidence="2">Cofactor biosynthesis; NAD(+) biosynthesis; quinolinate from iminoaspartate: step 1/1.</text>
</comment>
<dbReference type="SUPFAM" id="SSF142754">
    <property type="entry name" value="NadA-like"/>
    <property type="match status" value="1"/>
</dbReference>
<dbReference type="HAMAP" id="MF_00569">
    <property type="entry name" value="NadA_type3"/>
    <property type="match status" value="1"/>
</dbReference>
<dbReference type="NCBIfam" id="NF006881">
    <property type="entry name" value="PRK09375.2-2"/>
    <property type="match status" value="1"/>
</dbReference>
<proteinExistence type="inferred from homology"/>
<gene>
    <name evidence="11" type="ORF">UFOPK1419_00178</name>
</gene>
<sequence length="385" mass="41266">MSTSGLTSLTNLLLLGKDSDLASERGVSCTGELPAASDPDLVARAETARSALGSRALVLGHHYQRDEVIAFADITGDSFKLAQAAAAQSSAEYIIFCGVHFMAESADILTSANQKVILPDLAAGCSMADMATANQVQKCWEDLTSIGVAAQTIPVTYMNSSAAIKSFTGEHGGTICTSSNAKKTMEWALTKGEKILFLPDQHLGRNTALLSLGLSLEDCVLWDPWKPMGGLSAEQIRSAKIILWRGHCSVHGRFSVESVNEVRKRVPGVKVLVHPECKNEVVSIADVVGSTEMIISTVASSPAGSKWAIGTELNLVSRLAKAHPDKEIFFLDKTVCYCSTMNRIDLPHLVWAMESLVAGHEVNVIKVAPDIARFSKLALEQMLAL</sequence>
<dbReference type="GO" id="GO:0008987">
    <property type="term" value="F:quinolinate synthetase A activity"/>
    <property type="evidence" value="ECO:0007669"/>
    <property type="project" value="InterPro"/>
</dbReference>
<dbReference type="InterPro" id="IPR003473">
    <property type="entry name" value="NadA"/>
</dbReference>
<keyword evidence="10" id="KW-0411">Iron-sulfur</keyword>
<keyword evidence="7" id="KW-0808">Transferase</keyword>
<dbReference type="Gene3D" id="3.40.50.10800">
    <property type="entry name" value="NadA-like"/>
    <property type="match status" value="3"/>
</dbReference>
<evidence type="ECO:0000256" key="1">
    <source>
        <dbReference type="ARBA" id="ARBA00001966"/>
    </source>
</evidence>
<evidence type="ECO:0000256" key="2">
    <source>
        <dbReference type="ARBA" id="ARBA00005065"/>
    </source>
</evidence>
<dbReference type="InterPro" id="IPR023515">
    <property type="entry name" value="Quinolinate_synth_A_type3"/>
</dbReference>
<keyword evidence="8" id="KW-0479">Metal-binding</keyword>
<accession>A0A6J6B4M0</accession>
<dbReference type="PANTHER" id="PTHR30573">
    <property type="entry name" value="QUINOLINATE SYNTHETASE A"/>
    <property type="match status" value="1"/>
</dbReference>
<dbReference type="UniPathway" id="UPA00253">
    <property type="reaction ID" value="UER00327"/>
</dbReference>
<reference evidence="11" key="1">
    <citation type="submission" date="2020-05" db="EMBL/GenBank/DDBJ databases">
        <authorList>
            <person name="Chiriac C."/>
            <person name="Salcher M."/>
            <person name="Ghai R."/>
            <person name="Kavagutti S V."/>
        </authorList>
    </citation>
    <scope>NUCLEOTIDE SEQUENCE</scope>
</reference>
<dbReference type="GO" id="GO:0051539">
    <property type="term" value="F:4 iron, 4 sulfur cluster binding"/>
    <property type="evidence" value="ECO:0007669"/>
    <property type="project" value="UniProtKB-KW"/>
</dbReference>
<dbReference type="FunFam" id="3.40.50.10800:FF:000001">
    <property type="entry name" value="Quinolinate synthase A"/>
    <property type="match status" value="1"/>
</dbReference>
<evidence type="ECO:0000256" key="7">
    <source>
        <dbReference type="ARBA" id="ARBA00022679"/>
    </source>
</evidence>
<organism evidence="11">
    <name type="scientific">freshwater metagenome</name>
    <dbReference type="NCBI Taxonomy" id="449393"/>
    <lineage>
        <taxon>unclassified sequences</taxon>
        <taxon>metagenomes</taxon>
        <taxon>ecological metagenomes</taxon>
    </lineage>
</organism>
<keyword evidence="6" id="KW-0662">Pyridine nucleotide biosynthesis</keyword>
<dbReference type="GO" id="GO:0046872">
    <property type="term" value="F:metal ion binding"/>
    <property type="evidence" value="ECO:0007669"/>
    <property type="project" value="UniProtKB-KW"/>
</dbReference>
<keyword evidence="4" id="KW-0004">4Fe-4S</keyword>
<evidence type="ECO:0000256" key="9">
    <source>
        <dbReference type="ARBA" id="ARBA00023004"/>
    </source>
</evidence>
<keyword evidence="5" id="KW-0963">Cytoplasm</keyword>
<dbReference type="EC" id="2.5.1.72" evidence="3"/>
<evidence type="ECO:0000256" key="6">
    <source>
        <dbReference type="ARBA" id="ARBA00022642"/>
    </source>
</evidence>